<dbReference type="GO" id="GO:0017070">
    <property type="term" value="F:U6 snRNA binding"/>
    <property type="evidence" value="ECO:0007669"/>
    <property type="project" value="TreeGrafter"/>
</dbReference>
<comment type="caution">
    <text evidence="5">The sequence shown here is derived from an EMBL/GenBank/DDBJ whole genome shotgun (WGS) entry which is preliminary data.</text>
</comment>
<dbReference type="PANTHER" id="PTHR14089:SF6">
    <property type="entry name" value="PRE-MRNA-SPLICING FACTOR RBM22"/>
    <property type="match status" value="1"/>
</dbReference>
<evidence type="ECO:0000313" key="6">
    <source>
        <dbReference type="Proteomes" id="UP000245119"/>
    </source>
</evidence>
<dbReference type="InterPro" id="IPR012677">
    <property type="entry name" value="Nucleotide-bd_a/b_plait_sf"/>
</dbReference>
<dbReference type="Pfam" id="PF00076">
    <property type="entry name" value="RRM_1"/>
    <property type="match status" value="1"/>
</dbReference>
<dbReference type="STRING" id="400727.A0A2T7PVW7"/>
<reference evidence="5 6" key="1">
    <citation type="submission" date="2018-04" db="EMBL/GenBank/DDBJ databases">
        <title>The genome of golden apple snail Pomacea canaliculata provides insight into stress tolerance and invasive adaptation.</title>
        <authorList>
            <person name="Liu C."/>
            <person name="Liu B."/>
            <person name="Ren Y."/>
            <person name="Zhang Y."/>
            <person name="Wang H."/>
            <person name="Li S."/>
            <person name="Jiang F."/>
            <person name="Yin L."/>
            <person name="Zhang G."/>
            <person name="Qian W."/>
            <person name="Fan W."/>
        </authorList>
    </citation>
    <scope>NUCLEOTIDE SEQUENCE [LARGE SCALE GENOMIC DNA]</scope>
    <source>
        <strain evidence="5">SZHN2017</strain>
        <tissue evidence="5">Muscle</tissue>
    </source>
</reference>
<name>A0A2T7PVW7_POMCA</name>
<feature type="compositionally biased region" description="Pro residues" evidence="3">
    <location>
        <begin position="305"/>
        <end position="336"/>
    </location>
</feature>
<keyword evidence="6" id="KW-1185">Reference proteome</keyword>
<evidence type="ECO:0000259" key="4">
    <source>
        <dbReference type="PROSITE" id="PS50102"/>
    </source>
</evidence>
<proteinExistence type="predicted"/>
<dbReference type="PROSITE" id="PS50102">
    <property type="entry name" value="RRM"/>
    <property type="match status" value="1"/>
</dbReference>
<organism evidence="5 6">
    <name type="scientific">Pomacea canaliculata</name>
    <name type="common">Golden apple snail</name>
    <dbReference type="NCBI Taxonomy" id="400727"/>
    <lineage>
        <taxon>Eukaryota</taxon>
        <taxon>Metazoa</taxon>
        <taxon>Spiralia</taxon>
        <taxon>Lophotrochozoa</taxon>
        <taxon>Mollusca</taxon>
        <taxon>Gastropoda</taxon>
        <taxon>Caenogastropoda</taxon>
        <taxon>Architaenioglossa</taxon>
        <taxon>Ampullarioidea</taxon>
        <taxon>Ampullariidae</taxon>
        <taxon>Pomacea</taxon>
    </lineage>
</organism>
<dbReference type="CDD" id="cd12224">
    <property type="entry name" value="RRM_RBM22"/>
    <property type="match status" value="1"/>
</dbReference>
<evidence type="ECO:0000256" key="3">
    <source>
        <dbReference type="SAM" id="MobiDB-lite"/>
    </source>
</evidence>
<feature type="domain" description="RRM" evidence="4">
    <location>
        <begin position="160"/>
        <end position="233"/>
    </location>
</feature>
<dbReference type="AlphaFoldDB" id="A0A2T7PVW7"/>
<dbReference type="GO" id="GO:0000974">
    <property type="term" value="C:Prp19 complex"/>
    <property type="evidence" value="ECO:0007669"/>
    <property type="project" value="TreeGrafter"/>
</dbReference>
<evidence type="ECO:0000313" key="5">
    <source>
        <dbReference type="EMBL" id="PVD37527.1"/>
    </source>
</evidence>
<feature type="region of interest" description="Disordered" evidence="3">
    <location>
        <begin position="304"/>
        <end position="358"/>
    </location>
</feature>
<dbReference type="Proteomes" id="UP000245119">
    <property type="component" value="Linkage Group LG1"/>
</dbReference>
<dbReference type="Gene3D" id="3.30.70.330">
    <property type="match status" value="1"/>
</dbReference>
<sequence>MRFKKTEVCQTCSKVKNVCQTCLLDLEYGLPVQVRDSALKLQESMPKSDVNKEYYTQNMEREIANTDGISPVGALTGKAQTPSDMLLETGQNNSLLQTKSASHLFFLGKRHEKPTDPDDPLADQNIKDRFHGINDPVAEKLLGRYNSMPKLEPPEDKTVTTLYVGNLGDKVGEKEIRDHFYQFGEIRSINIVIKQQCAFVQFTSRSSAEAAADKSFNKLIINGRRLNIKWGRSQAQQSMVRKDNMEGDLPLEPVPGLPGALPMPPEELANNFFNLGGGPSPAMPPRGMSPRGPPPMHPFGMPIRGPFPPGMHLPPPPPGVMPMRPPPGMPPRPSGPAPVHYPSQDPTRMGAVASASKS</sequence>
<dbReference type="PANTHER" id="PTHR14089">
    <property type="entry name" value="PRE-MRNA-SPLICING FACTOR RBM22"/>
    <property type="match status" value="1"/>
</dbReference>
<dbReference type="Pfam" id="PF21369">
    <property type="entry name" value="STL11_N"/>
    <property type="match status" value="1"/>
</dbReference>
<dbReference type="InterPro" id="IPR039171">
    <property type="entry name" value="Cwc2/Slt11"/>
</dbReference>
<dbReference type="InterPro" id="IPR048995">
    <property type="entry name" value="STL11/RBM22-like_N"/>
</dbReference>
<dbReference type="FunFam" id="3.30.70.330:FF:000137">
    <property type="entry name" value="pre-mRNA-splicing factor RBM22"/>
    <property type="match status" value="1"/>
</dbReference>
<protein>
    <recommendedName>
        <fullName evidence="4">RRM domain-containing protein</fullName>
    </recommendedName>
</protein>
<evidence type="ECO:0000256" key="1">
    <source>
        <dbReference type="ARBA" id="ARBA00022884"/>
    </source>
</evidence>
<gene>
    <name evidence="5" type="ORF">C0Q70_00121</name>
</gene>
<dbReference type="OrthoDB" id="10259600at2759"/>
<accession>A0A2T7PVW7</accession>
<evidence type="ECO:0000256" key="2">
    <source>
        <dbReference type="PROSITE-ProRule" id="PRU00176"/>
    </source>
</evidence>
<dbReference type="SMART" id="SM00360">
    <property type="entry name" value="RRM"/>
    <property type="match status" value="1"/>
</dbReference>
<dbReference type="InterPro" id="IPR000504">
    <property type="entry name" value="RRM_dom"/>
</dbReference>
<dbReference type="GO" id="GO:0036002">
    <property type="term" value="F:pre-mRNA binding"/>
    <property type="evidence" value="ECO:0007669"/>
    <property type="project" value="TreeGrafter"/>
</dbReference>
<dbReference type="InterPro" id="IPR035979">
    <property type="entry name" value="RBD_domain_sf"/>
</dbReference>
<dbReference type="SUPFAM" id="SSF54928">
    <property type="entry name" value="RNA-binding domain, RBD"/>
    <property type="match status" value="1"/>
</dbReference>
<dbReference type="GO" id="GO:0071006">
    <property type="term" value="C:U2-type catalytic step 1 spliceosome"/>
    <property type="evidence" value="ECO:0007669"/>
    <property type="project" value="TreeGrafter"/>
</dbReference>
<dbReference type="EMBL" id="PZQS01000001">
    <property type="protein sequence ID" value="PVD37527.1"/>
    <property type="molecule type" value="Genomic_DNA"/>
</dbReference>
<keyword evidence="1 2" id="KW-0694">RNA-binding</keyword>
<dbReference type="GO" id="GO:0071007">
    <property type="term" value="C:U2-type catalytic step 2 spliceosome"/>
    <property type="evidence" value="ECO:0007669"/>
    <property type="project" value="TreeGrafter"/>
</dbReference>